<comment type="caution">
    <text evidence="2">The sequence shown here is derived from an EMBL/GenBank/DDBJ whole genome shotgun (WGS) entry which is preliminary data.</text>
</comment>
<dbReference type="InterPro" id="IPR012507">
    <property type="entry name" value="YibE_F"/>
</dbReference>
<proteinExistence type="predicted"/>
<feature type="transmembrane region" description="Helical" evidence="1">
    <location>
        <begin position="186"/>
        <end position="208"/>
    </location>
</feature>
<evidence type="ECO:0000256" key="1">
    <source>
        <dbReference type="SAM" id="Phobius"/>
    </source>
</evidence>
<dbReference type="InterPro" id="IPR014564">
    <property type="entry name" value="UCP031503_TM"/>
</dbReference>
<dbReference type="PANTHER" id="PTHR41771">
    <property type="entry name" value="MEMBRANE PROTEIN-RELATED"/>
    <property type="match status" value="1"/>
</dbReference>
<feature type="transmembrane region" description="Helical" evidence="1">
    <location>
        <begin position="6"/>
        <end position="39"/>
    </location>
</feature>
<dbReference type="PIRSF" id="PIRSF031503">
    <property type="entry name" value="UCP031503_mp"/>
    <property type="match status" value="1"/>
</dbReference>
<keyword evidence="1" id="KW-0472">Membrane</keyword>
<name>A0A9D9E5W7_9LACO</name>
<feature type="transmembrane region" description="Helical" evidence="1">
    <location>
        <begin position="46"/>
        <end position="68"/>
    </location>
</feature>
<feature type="transmembrane region" description="Helical" evidence="1">
    <location>
        <begin position="220"/>
        <end position="242"/>
    </location>
</feature>
<protein>
    <submittedName>
        <fullName evidence="2">YibE/F family protein</fullName>
    </submittedName>
</protein>
<evidence type="ECO:0000313" key="3">
    <source>
        <dbReference type="Proteomes" id="UP000823614"/>
    </source>
</evidence>
<keyword evidence="1" id="KW-1133">Transmembrane helix</keyword>
<feature type="transmembrane region" description="Helical" evidence="1">
    <location>
        <begin position="74"/>
        <end position="94"/>
    </location>
</feature>
<evidence type="ECO:0000313" key="2">
    <source>
        <dbReference type="EMBL" id="MBO8441987.1"/>
    </source>
</evidence>
<dbReference type="PANTHER" id="PTHR41771:SF1">
    <property type="entry name" value="MEMBRANE PROTEIN"/>
    <property type="match status" value="1"/>
</dbReference>
<reference evidence="2" key="2">
    <citation type="journal article" date="2021" name="PeerJ">
        <title>Extensive microbial diversity within the chicken gut microbiome revealed by metagenomics and culture.</title>
        <authorList>
            <person name="Gilroy R."/>
            <person name="Ravi A."/>
            <person name="Getino M."/>
            <person name="Pursley I."/>
            <person name="Horton D.L."/>
            <person name="Alikhan N.F."/>
            <person name="Baker D."/>
            <person name="Gharbi K."/>
            <person name="Hall N."/>
            <person name="Watson M."/>
            <person name="Adriaenssens E.M."/>
            <person name="Foster-Nyarko E."/>
            <person name="Jarju S."/>
            <person name="Secka A."/>
            <person name="Antonio M."/>
            <person name="Oren A."/>
            <person name="Chaudhuri R.R."/>
            <person name="La Ragione R."/>
            <person name="Hildebrand F."/>
            <person name="Pallen M.J."/>
        </authorList>
    </citation>
    <scope>NUCLEOTIDE SEQUENCE</scope>
    <source>
        <strain evidence="2">C6-149</strain>
    </source>
</reference>
<dbReference type="Pfam" id="PF07907">
    <property type="entry name" value="YibE_F"/>
    <property type="match status" value="1"/>
</dbReference>
<gene>
    <name evidence="2" type="ORF">IAA89_06110</name>
</gene>
<reference evidence="2" key="1">
    <citation type="submission" date="2020-10" db="EMBL/GenBank/DDBJ databases">
        <authorList>
            <person name="Gilroy R."/>
        </authorList>
    </citation>
    <scope>NUCLEOTIDE SEQUENCE</scope>
    <source>
        <strain evidence="2">C6-149</strain>
    </source>
</reference>
<dbReference type="AlphaFoldDB" id="A0A9D9E5W7"/>
<keyword evidence="1" id="KW-0812">Transmembrane</keyword>
<accession>A0A9D9E5W7</accession>
<sequence>MNTIYILGIILFVLMTIIGKKQGIITFLTFIFNLGVLFLDILGIKFHFSPVIVTIIAGIIILATSIFWRKGNDSLSSIAFYSSIIVTAILLILIELIEYKAKVYGFGKEDTASLEGLSLYIGLPLYKIEICTIILSTLGATADTAITIVSGLGEIKQKTPKITQKQLFSDGLQVGNKILSTTFNTLFFGFFGGFLALFIWFVGLHYSIGQVLNDKIFVRQLLMILVAFIGVLLIVPISSFLASLKLSNKGLKNNGRRTG</sequence>
<dbReference type="Proteomes" id="UP000823614">
    <property type="component" value="Unassembled WGS sequence"/>
</dbReference>
<dbReference type="EMBL" id="JADIMP010000097">
    <property type="protein sequence ID" value="MBO8441987.1"/>
    <property type="molecule type" value="Genomic_DNA"/>
</dbReference>
<organism evidence="2 3">
    <name type="scientific">Candidatus Gallilactobacillus intestinavium</name>
    <dbReference type="NCBI Taxonomy" id="2840838"/>
    <lineage>
        <taxon>Bacteria</taxon>
        <taxon>Bacillati</taxon>
        <taxon>Bacillota</taxon>
        <taxon>Bacilli</taxon>
        <taxon>Lactobacillales</taxon>
        <taxon>Lactobacillaceae</taxon>
        <taxon>Lactobacillaceae incertae sedis</taxon>
        <taxon>Candidatus Gallilactobacillus</taxon>
    </lineage>
</organism>